<feature type="compositionally biased region" description="Basic and acidic residues" evidence="7">
    <location>
        <begin position="1"/>
        <end position="11"/>
    </location>
</feature>
<dbReference type="SUPFAM" id="SSF64593">
    <property type="entry name" value="Intermediate filament protein, coiled coil region"/>
    <property type="match status" value="1"/>
</dbReference>
<protein>
    <submittedName>
        <fullName evidence="9">Keratin, type I cytoskeletal 18</fullName>
    </submittedName>
</protein>
<accession>A0ABQ9W8V5</accession>
<comment type="similarity">
    <text evidence="5">Belongs to the intermediate filament family.</text>
</comment>
<dbReference type="PROSITE" id="PS51842">
    <property type="entry name" value="IF_ROD_2"/>
    <property type="match status" value="1"/>
</dbReference>
<feature type="compositionally biased region" description="Polar residues" evidence="7">
    <location>
        <begin position="180"/>
        <end position="193"/>
    </location>
</feature>
<dbReference type="Pfam" id="PF00038">
    <property type="entry name" value="Filament"/>
    <property type="match status" value="1"/>
</dbReference>
<dbReference type="PRINTS" id="PR01248">
    <property type="entry name" value="TYPE1KERATIN"/>
</dbReference>
<dbReference type="Gene3D" id="1.20.5.170">
    <property type="match status" value="1"/>
</dbReference>
<evidence type="ECO:0000256" key="6">
    <source>
        <dbReference type="SAM" id="Coils"/>
    </source>
</evidence>
<keyword evidence="1" id="KW-0597">Phosphoprotein</keyword>
<sequence length="214" mass="24522">MKKTHTEEEKGPQAQIGSSGLPVEVDAPKSQVSGKIMADILAQYGKLAQKNREELYKYWSQQTEENNEQSAEIRAAEMMLVELRRTIQALEINLKSVRNLKAKLKNSLREVETHYARQMEQLNRVLLQLESELAQTWAEGQCQVREYEALLNIKIKLEAEVATYRHLLEDREDFNPGDTLDSSNSMQASQKTTTCRIVDSIEVSETNDTEVLRH</sequence>
<dbReference type="Proteomes" id="UP001266305">
    <property type="component" value="Unassembled WGS sequence"/>
</dbReference>
<dbReference type="InterPro" id="IPR018039">
    <property type="entry name" value="IF_conserved"/>
</dbReference>
<evidence type="ECO:0000256" key="7">
    <source>
        <dbReference type="SAM" id="MobiDB-lite"/>
    </source>
</evidence>
<evidence type="ECO:0000256" key="2">
    <source>
        <dbReference type="ARBA" id="ARBA00022744"/>
    </source>
</evidence>
<feature type="region of interest" description="Disordered" evidence="7">
    <location>
        <begin position="1"/>
        <end position="27"/>
    </location>
</feature>
<evidence type="ECO:0000313" key="10">
    <source>
        <dbReference type="Proteomes" id="UP001266305"/>
    </source>
</evidence>
<keyword evidence="3 5" id="KW-0403">Intermediate filament</keyword>
<proteinExistence type="inferred from homology"/>
<comment type="caution">
    <text evidence="9">The sequence shown here is derived from an EMBL/GenBank/DDBJ whole genome shotgun (WGS) entry which is preliminary data.</text>
</comment>
<keyword evidence="4 6" id="KW-0175">Coiled coil</keyword>
<dbReference type="InterPro" id="IPR002957">
    <property type="entry name" value="Keratin_I"/>
</dbReference>
<evidence type="ECO:0000259" key="8">
    <source>
        <dbReference type="PROSITE" id="PS51842"/>
    </source>
</evidence>
<dbReference type="SMART" id="SM01391">
    <property type="entry name" value="Filament"/>
    <property type="match status" value="1"/>
</dbReference>
<evidence type="ECO:0000256" key="5">
    <source>
        <dbReference type="RuleBase" id="RU000685"/>
    </source>
</evidence>
<feature type="coiled-coil region" evidence="6">
    <location>
        <begin position="66"/>
        <end position="132"/>
    </location>
</feature>
<gene>
    <name evidence="9" type="primary">KRT18_10</name>
    <name evidence="9" type="ORF">P7K49_004935</name>
</gene>
<reference evidence="9 10" key="1">
    <citation type="submission" date="2023-05" db="EMBL/GenBank/DDBJ databases">
        <title>B98-5 Cell Line De Novo Hybrid Assembly: An Optical Mapping Approach.</title>
        <authorList>
            <person name="Kananen K."/>
            <person name="Auerbach J.A."/>
            <person name="Kautto E."/>
            <person name="Blachly J.S."/>
        </authorList>
    </citation>
    <scope>NUCLEOTIDE SEQUENCE [LARGE SCALE GENOMIC DNA]</scope>
    <source>
        <strain evidence="9">B95-8</strain>
        <tissue evidence="9">Cell line</tissue>
    </source>
</reference>
<dbReference type="EMBL" id="JASSZA010000002">
    <property type="protein sequence ID" value="KAK2118048.1"/>
    <property type="molecule type" value="Genomic_DNA"/>
</dbReference>
<name>A0ABQ9W8V5_SAGOE</name>
<dbReference type="PANTHER" id="PTHR23239:SF349">
    <property type="entry name" value="KERATIN, TYPE I CYTOSKELETAL 18"/>
    <property type="match status" value="1"/>
</dbReference>
<evidence type="ECO:0000256" key="4">
    <source>
        <dbReference type="ARBA" id="ARBA00023054"/>
    </source>
</evidence>
<keyword evidence="2" id="KW-0416">Keratin</keyword>
<evidence type="ECO:0000256" key="1">
    <source>
        <dbReference type="ARBA" id="ARBA00022553"/>
    </source>
</evidence>
<dbReference type="PROSITE" id="PS00226">
    <property type="entry name" value="IF_ROD_1"/>
    <property type="match status" value="1"/>
</dbReference>
<organism evidence="9 10">
    <name type="scientific">Saguinus oedipus</name>
    <name type="common">Cotton-top tamarin</name>
    <name type="synonym">Oedipomidas oedipus</name>
    <dbReference type="NCBI Taxonomy" id="9490"/>
    <lineage>
        <taxon>Eukaryota</taxon>
        <taxon>Metazoa</taxon>
        <taxon>Chordata</taxon>
        <taxon>Craniata</taxon>
        <taxon>Vertebrata</taxon>
        <taxon>Euteleostomi</taxon>
        <taxon>Mammalia</taxon>
        <taxon>Eutheria</taxon>
        <taxon>Euarchontoglires</taxon>
        <taxon>Primates</taxon>
        <taxon>Haplorrhini</taxon>
        <taxon>Platyrrhini</taxon>
        <taxon>Cebidae</taxon>
        <taxon>Callitrichinae</taxon>
        <taxon>Saguinus</taxon>
    </lineage>
</organism>
<dbReference type="Gene3D" id="1.20.5.500">
    <property type="entry name" value="Single helix bin"/>
    <property type="match status" value="1"/>
</dbReference>
<feature type="domain" description="IF rod" evidence="8">
    <location>
        <begin position="1"/>
        <end position="175"/>
    </location>
</feature>
<feature type="region of interest" description="Disordered" evidence="7">
    <location>
        <begin position="174"/>
        <end position="193"/>
    </location>
</feature>
<evidence type="ECO:0000256" key="3">
    <source>
        <dbReference type="ARBA" id="ARBA00022754"/>
    </source>
</evidence>
<evidence type="ECO:0000313" key="9">
    <source>
        <dbReference type="EMBL" id="KAK2118048.1"/>
    </source>
</evidence>
<keyword evidence="10" id="KW-1185">Reference proteome</keyword>
<dbReference type="PANTHER" id="PTHR23239">
    <property type="entry name" value="INTERMEDIATE FILAMENT"/>
    <property type="match status" value="1"/>
</dbReference>
<dbReference type="InterPro" id="IPR039008">
    <property type="entry name" value="IF_rod_dom"/>
</dbReference>